<dbReference type="EMBL" id="KZ826384">
    <property type="protein sequence ID" value="PYI03101.1"/>
    <property type="molecule type" value="Genomic_DNA"/>
</dbReference>
<dbReference type="VEuPathDB" id="FungiDB:BO78DRAFT_401164"/>
<sequence>MHYFRGYWGLIQVVWALGCDSCTAVQGLEISRKRMGLWPAENRDMRAATMQPPH</sequence>
<organism evidence="2 4">
    <name type="scientific">Aspergillus sclerotiicarbonarius (strain CBS 121057 / IBT 28362)</name>
    <dbReference type="NCBI Taxonomy" id="1448318"/>
    <lineage>
        <taxon>Eukaryota</taxon>
        <taxon>Fungi</taxon>
        <taxon>Dikarya</taxon>
        <taxon>Ascomycota</taxon>
        <taxon>Pezizomycotina</taxon>
        <taxon>Eurotiomycetes</taxon>
        <taxon>Eurotiomycetidae</taxon>
        <taxon>Eurotiales</taxon>
        <taxon>Aspergillaceae</taxon>
        <taxon>Aspergillus</taxon>
        <taxon>Aspergillus subgen. Circumdati</taxon>
    </lineage>
</organism>
<protein>
    <submittedName>
        <fullName evidence="2">Uncharacterized protein</fullName>
    </submittedName>
</protein>
<dbReference type="PROSITE" id="PS51257">
    <property type="entry name" value="PROKAR_LIPOPROTEIN"/>
    <property type="match status" value="1"/>
</dbReference>
<keyword evidence="4" id="KW-1185">Reference proteome</keyword>
<dbReference type="VEuPathDB" id="FungiDB:BO78DRAFT_399997"/>
<evidence type="ECO:0000313" key="2">
    <source>
        <dbReference type="EMBL" id="PYI01607.1"/>
    </source>
</evidence>
<accession>A0A319DV29</accession>
<gene>
    <name evidence="3" type="ORF">BO78DRAFT_399997</name>
    <name evidence="2" type="ORF">BO78DRAFT_401164</name>
</gene>
<keyword evidence="1" id="KW-0732">Signal</keyword>
<name>A0A319DV29_ASPSB</name>
<evidence type="ECO:0000256" key="1">
    <source>
        <dbReference type="SAM" id="SignalP"/>
    </source>
</evidence>
<dbReference type="AlphaFoldDB" id="A0A319DV29"/>
<feature type="chain" id="PRO_5036328001" evidence="1">
    <location>
        <begin position="25"/>
        <end position="54"/>
    </location>
</feature>
<dbReference type="Proteomes" id="UP000248423">
    <property type="component" value="Unassembled WGS sequence"/>
</dbReference>
<reference evidence="2 4" key="1">
    <citation type="submission" date="2018-02" db="EMBL/GenBank/DDBJ databases">
        <title>The genomes of Aspergillus section Nigri reveals drivers in fungal speciation.</title>
        <authorList>
            <consortium name="DOE Joint Genome Institute"/>
            <person name="Vesth T.C."/>
            <person name="Nybo J."/>
            <person name="Theobald S."/>
            <person name="Brandl J."/>
            <person name="Frisvad J.C."/>
            <person name="Nielsen K.F."/>
            <person name="Lyhne E.K."/>
            <person name="Kogle M.E."/>
            <person name="Kuo A."/>
            <person name="Riley R."/>
            <person name="Clum A."/>
            <person name="Nolan M."/>
            <person name="Lipzen A."/>
            <person name="Salamov A."/>
            <person name="Henrissat B."/>
            <person name="Wiebenga A."/>
            <person name="De vries R.P."/>
            <person name="Grigoriev I.V."/>
            <person name="Mortensen U.H."/>
            <person name="Andersen M.R."/>
            <person name="Baker S.E."/>
        </authorList>
    </citation>
    <scope>NUCLEOTIDE SEQUENCE [LARGE SCALE GENOMIC DNA]</scope>
    <source>
        <strain evidence="2 4">CBS 121057</strain>
    </source>
</reference>
<feature type="signal peptide" evidence="1">
    <location>
        <begin position="1"/>
        <end position="24"/>
    </location>
</feature>
<evidence type="ECO:0000313" key="3">
    <source>
        <dbReference type="EMBL" id="PYI03101.1"/>
    </source>
</evidence>
<proteinExistence type="predicted"/>
<evidence type="ECO:0000313" key="4">
    <source>
        <dbReference type="Proteomes" id="UP000248423"/>
    </source>
</evidence>
<dbReference type="EMBL" id="KZ826410">
    <property type="protein sequence ID" value="PYI01607.1"/>
    <property type="molecule type" value="Genomic_DNA"/>
</dbReference>